<protein>
    <submittedName>
        <fullName evidence="1">Peptide chain release factor 2</fullName>
    </submittedName>
</protein>
<sequence>MPIAITIRTAAKRWRRRDRRLGIAVQRFTGREPPGITPGHTDSRVSHQMRAEIEQASDAAKQSIGLLRRHL</sequence>
<accession>A0A169R753</accession>
<dbReference type="Proteomes" id="UP000218288">
    <property type="component" value="Chromosome"/>
</dbReference>
<gene>
    <name evidence="1" type="primary">prfB</name>
    <name evidence="1" type="ORF">MPPM_3277</name>
</gene>
<dbReference type="AlphaFoldDB" id="A0A169R753"/>
<evidence type="ECO:0000313" key="1">
    <source>
        <dbReference type="EMBL" id="BAU91882.1"/>
    </source>
</evidence>
<evidence type="ECO:0000313" key="2">
    <source>
        <dbReference type="Proteomes" id="UP000218288"/>
    </source>
</evidence>
<proteinExistence type="predicted"/>
<organism evidence="1 2">
    <name type="scientific">Methylorubrum populi</name>
    <dbReference type="NCBI Taxonomy" id="223967"/>
    <lineage>
        <taxon>Bacteria</taxon>
        <taxon>Pseudomonadati</taxon>
        <taxon>Pseudomonadota</taxon>
        <taxon>Alphaproteobacteria</taxon>
        <taxon>Hyphomicrobiales</taxon>
        <taxon>Methylobacteriaceae</taxon>
        <taxon>Methylorubrum</taxon>
    </lineage>
</organism>
<name>A0A169R753_9HYPH</name>
<reference evidence="1 2" key="1">
    <citation type="journal article" date="2016" name="Genome Announc.">
        <title>Complete Genome Sequence of Methylobacterium populi P-1M, Isolated from Pink-Pigmented Household Biofilm.</title>
        <authorList>
            <person name="Morohoshi T."/>
            <person name="Ikeda T."/>
        </authorList>
    </citation>
    <scope>NUCLEOTIDE SEQUENCE [LARGE SCALE GENOMIC DNA]</scope>
    <source>
        <strain evidence="1 2">P-1M</strain>
    </source>
</reference>
<dbReference type="EMBL" id="AP014809">
    <property type="protein sequence ID" value="BAU91882.1"/>
    <property type="molecule type" value="Genomic_DNA"/>
</dbReference>